<protein>
    <submittedName>
        <fullName evidence="1">Uncharacterized protein</fullName>
    </submittedName>
</protein>
<organism evidence="1">
    <name type="scientific">Tanacetum cinerariifolium</name>
    <name type="common">Dalmatian daisy</name>
    <name type="synonym">Chrysanthemum cinerariifolium</name>
    <dbReference type="NCBI Taxonomy" id="118510"/>
    <lineage>
        <taxon>Eukaryota</taxon>
        <taxon>Viridiplantae</taxon>
        <taxon>Streptophyta</taxon>
        <taxon>Embryophyta</taxon>
        <taxon>Tracheophyta</taxon>
        <taxon>Spermatophyta</taxon>
        <taxon>Magnoliopsida</taxon>
        <taxon>eudicotyledons</taxon>
        <taxon>Gunneridae</taxon>
        <taxon>Pentapetalae</taxon>
        <taxon>asterids</taxon>
        <taxon>campanulids</taxon>
        <taxon>Asterales</taxon>
        <taxon>Asteraceae</taxon>
        <taxon>Asteroideae</taxon>
        <taxon>Anthemideae</taxon>
        <taxon>Anthemidinae</taxon>
        <taxon>Tanacetum</taxon>
    </lineage>
</organism>
<dbReference type="AlphaFoldDB" id="A0A699XSP5"/>
<dbReference type="EMBL" id="BKCJ011884779">
    <property type="protein sequence ID" value="GFD60946.1"/>
    <property type="molecule type" value="Genomic_DNA"/>
</dbReference>
<reference evidence="1" key="1">
    <citation type="journal article" date="2019" name="Sci. Rep.">
        <title>Draft genome of Tanacetum cinerariifolium, the natural source of mosquito coil.</title>
        <authorList>
            <person name="Yamashiro T."/>
            <person name="Shiraishi A."/>
            <person name="Satake H."/>
            <person name="Nakayama K."/>
        </authorList>
    </citation>
    <scope>NUCLEOTIDE SEQUENCE</scope>
</reference>
<sequence length="44" mass="4594">VGCELAEFDEQVAKVALHLDITAMLEAGSDLVLVAAAVDDHGQE</sequence>
<comment type="caution">
    <text evidence="1">The sequence shown here is derived from an EMBL/GenBank/DDBJ whole genome shotgun (WGS) entry which is preliminary data.</text>
</comment>
<name>A0A699XSP5_TANCI</name>
<accession>A0A699XSP5</accession>
<gene>
    <name evidence="1" type="ORF">Tci_932915</name>
</gene>
<feature type="non-terminal residue" evidence="1">
    <location>
        <position position="1"/>
    </location>
</feature>
<evidence type="ECO:0000313" key="1">
    <source>
        <dbReference type="EMBL" id="GFD60946.1"/>
    </source>
</evidence>
<proteinExistence type="predicted"/>